<dbReference type="OrthoDB" id="9805788at2"/>
<keyword evidence="3 9" id="KW-1003">Cell membrane</keyword>
<evidence type="ECO:0000256" key="3">
    <source>
        <dbReference type="ARBA" id="ARBA00022475"/>
    </source>
</evidence>
<evidence type="ECO:0000256" key="4">
    <source>
        <dbReference type="ARBA" id="ARBA00022679"/>
    </source>
</evidence>
<feature type="transmembrane region" description="Helical" evidence="10">
    <location>
        <begin position="179"/>
        <end position="198"/>
    </location>
</feature>
<feature type="transmembrane region" description="Helical" evidence="10">
    <location>
        <begin position="42"/>
        <end position="62"/>
    </location>
</feature>
<evidence type="ECO:0000256" key="2">
    <source>
        <dbReference type="ARBA" id="ARBA00010323"/>
    </source>
</evidence>
<feature type="transmembrane region" description="Helical" evidence="10">
    <location>
        <begin position="74"/>
        <end position="93"/>
    </location>
</feature>
<keyword evidence="5 10" id="KW-0812">Transmembrane</keyword>
<dbReference type="InterPro" id="IPR051085">
    <property type="entry name" value="MB_O-acyltransferase"/>
</dbReference>
<evidence type="ECO:0000256" key="7">
    <source>
        <dbReference type="ARBA" id="ARBA00023136"/>
    </source>
</evidence>
<dbReference type="PIRSF" id="PIRSF500217">
    <property type="entry name" value="AlgI"/>
    <property type="match status" value="1"/>
</dbReference>
<dbReference type="PIRSF" id="PIRSF016636">
    <property type="entry name" value="AlgI_DltB"/>
    <property type="match status" value="1"/>
</dbReference>
<feature type="transmembrane region" description="Helical" evidence="10">
    <location>
        <begin position="113"/>
        <end position="134"/>
    </location>
</feature>
<evidence type="ECO:0000256" key="9">
    <source>
        <dbReference type="PIRNR" id="PIRNR016636"/>
    </source>
</evidence>
<sequence>MIFSSIEYIVFLCVVILSIALLKTNQLKKIFLLVASYFFYAWWDWRFTALMFLLSFVNYQIAIQIERTSTRKKYWLIISVVFNLVILGFFKYFNFFIDSANQLLNEFGTSLPLLSIILPVGISFITFEVMSYVIDVYRGENKSSKSFIDLALLVSFFPHLIAGPILKPKHFLPQLKEEIKIRASNIITGSQIFIFGLIKKLLIADRLAYFVDPVFANPQQYSSSTVWLAVIAYAIQIYCDFSGYSDMAIGSAKMLGFDIPKNFNLPYLSRNVTEFWRRWHISLSSWLREYLYFSLGGNRKGKAMTYINLIIVMVLGGLWHGASWNFVIWGMLHGIGLVVHKLFMKIKFERSYIAYSFFSWLITFLFICITWVFFRSSDFSVSSQIINKLLFVSSGGTIWYATSLIAIIPIVIAAHFIGKKINNYLVVDIFSFKGLFLLSFVIVGIVILLPGNSSPFIYFQF</sequence>
<dbReference type="InterPro" id="IPR004299">
    <property type="entry name" value="MBOAT_fam"/>
</dbReference>
<keyword evidence="6 10" id="KW-1133">Transmembrane helix</keyword>
<feature type="transmembrane region" description="Helical" evidence="10">
    <location>
        <begin position="146"/>
        <end position="167"/>
    </location>
</feature>
<reference evidence="11 12" key="1">
    <citation type="submission" date="2018-09" db="EMBL/GenBank/DDBJ databases">
        <title>Cohnella cavernae sp. nov., isolated from a karst cave.</title>
        <authorList>
            <person name="Zhu H."/>
        </authorList>
    </citation>
    <scope>NUCLEOTIDE SEQUENCE [LARGE SCALE GENOMIC DNA]</scope>
    <source>
        <strain evidence="11 12">K2E09-144</strain>
    </source>
</reference>
<dbReference type="GO" id="GO:0005886">
    <property type="term" value="C:plasma membrane"/>
    <property type="evidence" value="ECO:0007669"/>
    <property type="project" value="UniProtKB-SubCell"/>
</dbReference>
<comment type="similarity">
    <text evidence="2 9">Belongs to the membrane-bound acyltransferase family.</text>
</comment>
<evidence type="ECO:0000256" key="1">
    <source>
        <dbReference type="ARBA" id="ARBA00004651"/>
    </source>
</evidence>
<evidence type="ECO:0000256" key="8">
    <source>
        <dbReference type="ARBA" id="ARBA00023315"/>
    </source>
</evidence>
<evidence type="ECO:0000256" key="10">
    <source>
        <dbReference type="SAM" id="Phobius"/>
    </source>
</evidence>
<feature type="transmembrane region" description="Helical" evidence="10">
    <location>
        <begin position="5"/>
        <end position="22"/>
    </location>
</feature>
<protein>
    <submittedName>
        <fullName evidence="11">MBOAT family protein</fullName>
    </submittedName>
</protein>
<gene>
    <name evidence="11" type="ORF">D3H35_18425</name>
</gene>
<feature type="transmembrane region" description="Helical" evidence="10">
    <location>
        <begin position="430"/>
        <end position="449"/>
    </location>
</feature>
<dbReference type="PANTHER" id="PTHR13285">
    <property type="entry name" value="ACYLTRANSFERASE"/>
    <property type="match status" value="1"/>
</dbReference>
<keyword evidence="4 9" id="KW-0808">Transferase</keyword>
<name>A0A398CJY2_9BACL</name>
<comment type="subcellular location">
    <subcellularLocation>
        <location evidence="1">Cell membrane</location>
        <topology evidence="1">Multi-pass membrane protein</topology>
    </subcellularLocation>
</comment>
<dbReference type="InterPro" id="IPR024194">
    <property type="entry name" value="Ac/AlaTfrase_AlgI/DltB"/>
</dbReference>
<evidence type="ECO:0000256" key="6">
    <source>
        <dbReference type="ARBA" id="ARBA00022989"/>
    </source>
</evidence>
<feature type="transmembrane region" description="Helical" evidence="10">
    <location>
        <begin position="398"/>
        <end position="418"/>
    </location>
</feature>
<dbReference type="Pfam" id="PF03062">
    <property type="entry name" value="MBOAT"/>
    <property type="match status" value="1"/>
</dbReference>
<dbReference type="GO" id="GO:0042121">
    <property type="term" value="P:alginic acid biosynthetic process"/>
    <property type="evidence" value="ECO:0007669"/>
    <property type="project" value="InterPro"/>
</dbReference>
<keyword evidence="8 9" id="KW-0012">Acyltransferase</keyword>
<dbReference type="RefSeq" id="WP_119150692.1">
    <property type="nucleotide sequence ID" value="NZ_JBHSOV010000059.1"/>
</dbReference>
<evidence type="ECO:0000256" key="5">
    <source>
        <dbReference type="ARBA" id="ARBA00022692"/>
    </source>
</evidence>
<dbReference type="EMBL" id="QXJM01000039">
    <property type="protein sequence ID" value="RIE02655.1"/>
    <property type="molecule type" value="Genomic_DNA"/>
</dbReference>
<dbReference type="InterPro" id="IPR028362">
    <property type="entry name" value="AlgI"/>
</dbReference>
<dbReference type="GO" id="GO:0016746">
    <property type="term" value="F:acyltransferase activity"/>
    <property type="evidence" value="ECO:0007669"/>
    <property type="project" value="UniProtKB-KW"/>
</dbReference>
<proteinExistence type="inferred from homology"/>
<organism evidence="11 12">
    <name type="scientific">Cohnella faecalis</name>
    <dbReference type="NCBI Taxonomy" id="2315694"/>
    <lineage>
        <taxon>Bacteria</taxon>
        <taxon>Bacillati</taxon>
        <taxon>Bacillota</taxon>
        <taxon>Bacilli</taxon>
        <taxon>Bacillales</taxon>
        <taxon>Paenibacillaceae</taxon>
        <taxon>Cohnella</taxon>
    </lineage>
</organism>
<feature type="transmembrane region" description="Helical" evidence="10">
    <location>
        <begin position="352"/>
        <end position="374"/>
    </location>
</feature>
<comment type="caution">
    <text evidence="11">The sequence shown here is derived from an EMBL/GenBank/DDBJ whole genome shotgun (WGS) entry which is preliminary data.</text>
</comment>
<keyword evidence="12" id="KW-1185">Reference proteome</keyword>
<evidence type="ECO:0000313" key="11">
    <source>
        <dbReference type="EMBL" id="RIE02655.1"/>
    </source>
</evidence>
<evidence type="ECO:0000313" key="12">
    <source>
        <dbReference type="Proteomes" id="UP000266340"/>
    </source>
</evidence>
<keyword evidence="7 9" id="KW-0472">Membrane</keyword>
<dbReference type="AlphaFoldDB" id="A0A398CJY2"/>
<dbReference type="PANTHER" id="PTHR13285:SF23">
    <property type="entry name" value="TEICHOIC ACID D-ALANYLTRANSFERASE"/>
    <property type="match status" value="1"/>
</dbReference>
<dbReference type="Proteomes" id="UP000266340">
    <property type="component" value="Unassembled WGS sequence"/>
</dbReference>
<accession>A0A398CJY2</accession>